<evidence type="ECO:0000256" key="17">
    <source>
        <dbReference type="ARBA" id="ARBA00048307"/>
    </source>
</evidence>
<evidence type="ECO:0000256" key="15">
    <source>
        <dbReference type="ARBA" id="ARBA00042821"/>
    </source>
</evidence>
<dbReference type="Gene3D" id="1.20.140.10">
    <property type="entry name" value="Butyryl-CoA Dehydrogenase, subunit A, domain 3"/>
    <property type="match status" value="1"/>
</dbReference>
<evidence type="ECO:0000256" key="4">
    <source>
        <dbReference type="ARBA" id="ARBA00011881"/>
    </source>
</evidence>
<dbReference type="Gene3D" id="1.10.540.10">
    <property type="entry name" value="Acyl-CoA dehydrogenase/oxidase, N-terminal domain"/>
    <property type="match status" value="1"/>
</dbReference>
<dbReference type="InterPro" id="IPR009075">
    <property type="entry name" value="AcylCo_DH/oxidase_C"/>
</dbReference>
<evidence type="ECO:0000256" key="18">
    <source>
        <dbReference type="ARBA" id="ARBA00048592"/>
    </source>
</evidence>
<dbReference type="PROSITE" id="PS00072">
    <property type="entry name" value="ACYL_COA_DH_1"/>
    <property type="match status" value="1"/>
</dbReference>
<organism evidence="27 28">
    <name type="scientific">Anas zonorhyncha</name>
    <name type="common">Eastern spot-billed duck</name>
    <dbReference type="NCBI Taxonomy" id="75864"/>
    <lineage>
        <taxon>Eukaryota</taxon>
        <taxon>Metazoa</taxon>
        <taxon>Chordata</taxon>
        <taxon>Craniata</taxon>
        <taxon>Vertebrata</taxon>
        <taxon>Euteleostomi</taxon>
        <taxon>Archelosauria</taxon>
        <taxon>Archosauria</taxon>
        <taxon>Dinosauria</taxon>
        <taxon>Saurischia</taxon>
        <taxon>Theropoda</taxon>
        <taxon>Coelurosauria</taxon>
        <taxon>Aves</taxon>
        <taxon>Neognathae</taxon>
        <taxon>Galloanserae</taxon>
        <taxon>Anseriformes</taxon>
        <taxon>Anatidae</taxon>
        <taxon>Anatinae</taxon>
        <taxon>Anas</taxon>
    </lineage>
</organism>
<name>A0A8B9ZQK1_9AVES</name>
<dbReference type="InterPro" id="IPR013786">
    <property type="entry name" value="AcylCoA_DH/ox_N"/>
</dbReference>
<dbReference type="GO" id="GO:0003853">
    <property type="term" value="F:short-chain 2-methyl fatty acyl-CoA dehydrogenase activity"/>
    <property type="evidence" value="ECO:0007669"/>
    <property type="project" value="UniProtKB-EC"/>
</dbReference>
<evidence type="ECO:0000256" key="23">
    <source>
        <dbReference type="RuleBase" id="RU362125"/>
    </source>
</evidence>
<dbReference type="GO" id="GO:0050660">
    <property type="term" value="F:flavin adenine dinucleotide binding"/>
    <property type="evidence" value="ECO:0007669"/>
    <property type="project" value="InterPro"/>
</dbReference>
<dbReference type="SUPFAM" id="SSF47203">
    <property type="entry name" value="Acyl-CoA dehydrogenase C-terminal domain-like"/>
    <property type="match status" value="1"/>
</dbReference>
<dbReference type="EC" id="1.3.8.5" evidence="12"/>
<dbReference type="Pfam" id="PF02771">
    <property type="entry name" value="Acyl-CoA_dh_N"/>
    <property type="match status" value="1"/>
</dbReference>
<evidence type="ECO:0000256" key="10">
    <source>
        <dbReference type="ARBA" id="ARBA00023098"/>
    </source>
</evidence>
<sequence length="357" mass="40108">MIIECCGTLLCFTWATCPFIKLSGRVREYMHNLSEIPYDCYIDPRVLEYLHSFFLFITVKKFAQERVAPLVQKMDENSKMEDSVIKGLFEQGLMSIELGEEYGGTAASFFSVILVVEELAKVDPAVALLCELQNTLTNRLFTTYGTEEQKRTYLPKIGSFCLSEAGSGSDAFSLKTRAEKKGDYYIINGSKMWISLAEHAGVFFVMANTDPASVSSCIGIILSNGRTEIVAKRSLDYMYLVINKCTRVVKYMYDQGMQHQIAQVATQLEAARLLTYNAARLAETGKPFIKEASMAKYYAAEVATLTTSKCIEWMGGVGYTKNYPIEKYYRDCKIGTIYEGTSNIQLSTIAKSLAREY</sequence>
<dbReference type="GO" id="GO:0006631">
    <property type="term" value="P:fatty acid metabolic process"/>
    <property type="evidence" value="ECO:0007669"/>
    <property type="project" value="UniProtKB-KW"/>
</dbReference>
<dbReference type="SUPFAM" id="SSF56645">
    <property type="entry name" value="Acyl-CoA dehydrogenase NM domain-like"/>
    <property type="match status" value="1"/>
</dbReference>
<comment type="pathway">
    <text evidence="2">Lipid metabolism; mitochondrial fatty acid beta-oxidation.</text>
</comment>
<evidence type="ECO:0000256" key="9">
    <source>
        <dbReference type="ARBA" id="ARBA00023002"/>
    </source>
</evidence>
<dbReference type="PANTHER" id="PTHR43884:SF1">
    <property type="entry name" value="SHORT_BRANCHED CHAIN SPECIFIC ACYL-COA DEHYDROGENASE, MITOCHONDRIAL"/>
    <property type="match status" value="1"/>
</dbReference>
<evidence type="ECO:0000256" key="7">
    <source>
        <dbReference type="ARBA" id="ARBA00022832"/>
    </source>
</evidence>
<comment type="catalytic activity">
    <reaction evidence="17">
        <text>valproyl-CoA + oxidized [electron-transfer flavoprotein] + H(+) = (2E)-2-propylpent-2-enoyl-CoA + reduced [electron-transfer flavoprotein]</text>
        <dbReference type="Rhea" id="RHEA:65344"/>
        <dbReference type="Rhea" id="RHEA-COMP:10685"/>
        <dbReference type="Rhea" id="RHEA-COMP:10686"/>
        <dbReference type="ChEBI" id="CHEBI:15378"/>
        <dbReference type="ChEBI" id="CHEBI:57692"/>
        <dbReference type="ChEBI" id="CHEBI:58307"/>
        <dbReference type="ChEBI" id="CHEBI:156457"/>
        <dbReference type="ChEBI" id="CHEBI:156458"/>
    </reaction>
    <physiologicalReaction direction="left-to-right" evidence="17">
        <dbReference type="Rhea" id="RHEA:65345"/>
    </physiologicalReaction>
</comment>
<comment type="catalytic activity">
    <reaction evidence="19">
        <text>butanoyl-CoA + oxidized [electron-transfer flavoprotein] + H(+) = (2E)-butenoyl-CoA + reduced [electron-transfer flavoprotein]</text>
        <dbReference type="Rhea" id="RHEA:24004"/>
        <dbReference type="Rhea" id="RHEA-COMP:10685"/>
        <dbReference type="Rhea" id="RHEA-COMP:10686"/>
        <dbReference type="ChEBI" id="CHEBI:15378"/>
        <dbReference type="ChEBI" id="CHEBI:57332"/>
        <dbReference type="ChEBI" id="CHEBI:57371"/>
        <dbReference type="ChEBI" id="CHEBI:57692"/>
        <dbReference type="ChEBI" id="CHEBI:58307"/>
    </reaction>
    <physiologicalReaction direction="left-to-right" evidence="19">
        <dbReference type="Rhea" id="RHEA:24005"/>
    </physiologicalReaction>
</comment>
<dbReference type="AlphaFoldDB" id="A0A8B9ZQK1"/>
<comment type="pathway">
    <text evidence="11">Amino-acid degradation; L-isoleucine degradation.</text>
</comment>
<evidence type="ECO:0000256" key="5">
    <source>
        <dbReference type="ARBA" id="ARBA00022630"/>
    </source>
</evidence>
<keyword evidence="9 23" id="KW-0560">Oxidoreductase</keyword>
<dbReference type="InterPro" id="IPR006089">
    <property type="entry name" value="Acyl-CoA_DH_CS"/>
</dbReference>
<feature type="domain" description="Acyl-CoA dehydrogenase/oxidase C-terminal" evidence="24">
    <location>
        <begin position="252"/>
        <end position="353"/>
    </location>
</feature>
<dbReference type="InterPro" id="IPR036250">
    <property type="entry name" value="AcylCo_DH-like_C"/>
</dbReference>
<comment type="subunit">
    <text evidence="4">Homotetramer.</text>
</comment>
<comment type="catalytic activity">
    <reaction evidence="16">
        <text>2-methylbutanoyl-CoA + oxidized [electron-transfer flavoprotein] + H(+) = (2E)-2-methylbut-2-enoyl-CoA + reduced [electron-transfer flavoprotein]</text>
        <dbReference type="Rhea" id="RHEA:43780"/>
        <dbReference type="Rhea" id="RHEA-COMP:10685"/>
        <dbReference type="Rhea" id="RHEA-COMP:10686"/>
        <dbReference type="ChEBI" id="CHEBI:15378"/>
        <dbReference type="ChEBI" id="CHEBI:57336"/>
        <dbReference type="ChEBI" id="CHEBI:57337"/>
        <dbReference type="ChEBI" id="CHEBI:57692"/>
        <dbReference type="ChEBI" id="CHEBI:58307"/>
        <dbReference type="EC" id="1.3.8.5"/>
    </reaction>
    <physiologicalReaction direction="left-to-right" evidence="16">
        <dbReference type="Rhea" id="RHEA:43781"/>
    </physiologicalReaction>
</comment>
<reference evidence="27" key="2">
    <citation type="submission" date="2025-09" db="UniProtKB">
        <authorList>
            <consortium name="Ensembl"/>
        </authorList>
    </citation>
    <scope>IDENTIFICATION</scope>
</reference>
<evidence type="ECO:0000256" key="13">
    <source>
        <dbReference type="ARBA" id="ARBA00039850"/>
    </source>
</evidence>
<dbReference type="InterPro" id="IPR046373">
    <property type="entry name" value="Acyl-CoA_Oxase/DH_mid-dom_sf"/>
</dbReference>
<dbReference type="PROSITE" id="PS00073">
    <property type="entry name" value="ACYL_COA_DH_2"/>
    <property type="match status" value="1"/>
</dbReference>
<evidence type="ECO:0000259" key="25">
    <source>
        <dbReference type="Pfam" id="PF02770"/>
    </source>
</evidence>
<dbReference type="GO" id="GO:0005739">
    <property type="term" value="C:mitochondrion"/>
    <property type="evidence" value="ECO:0007669"/>
    <property type="project" value="TreeGrafter"/>
</dbReference>
<evidence type="ECO:0000313" key="27">
    <source>
        <dbReference type="Ensembl" id="ENSAZOP00000008716.1"/>
    </source>
</evidence>
<accession>A0A8B9ZQK1</accession>
<evidence type="ECO:0000256" key="1">
    <source>
        <dbReference type="ARBA" id="ARBA00001974"/>
    </source>
</evidence>
<dbReference type="InterPro" id="IPR006091">
    <property type="entry name" value="Acyl-CoA_Oxase/DH_mid-dom"/>
</dbReference>
<protein>
    <recommendedName>
        <fullName evidence="13">Short/branched chain specific acyl-CoA dehydrogenase, mitochondrial</fullName>
        <ecNumber evidence="12">1.3.8.5</ecNumber>
    </recommendedName>
    <alternativeName>
        <fullName evidence="15">2-methyl branched chain acyl-CoA dehydrogenase</fullName>
    </alternativeName>
    <alternativeName>
        <fullName evidence="14">2-methylbutyryl-coenzyme A dehydrogenase</fullName>
    </alternativeName>
</protein>
<dbReference type="FunFam" id="1.20.140.10:FF:000004">
    <property type="entry name" value="Acyl-CoA dehydrogenase FadE25"/>
    <property type="match status" value="1"/>
</dbReference>
<dbReference type="PANTHER" id="PTHR43884">
    <property type="entry name" value="ACYL-COA DEHYDROGENASE"/>
    <property type="match status" value="1"/>
</dbReference>
<dbReference type="Gene3D" id="2.40.110.10">
    <property type="entry name" value="Butyryl-CoA Dehydrogenase, subunit A, domain 2"/>
    <property type="match status" value="1"/>
</dbReference>
<evidence type="ECO:0000256" key="12">
    <source>
        <dbReference type="ARBA" id="ARBA00039036"/>
    </source>
</evidence>
<evidence type="ECO:0000256" key="14">
    <source>
        <dbReference type="ARBA" id="ARBA00041537"/>
    </source>
</evidence>
<comment type="catalytic activity">
    <reaction evidence="18">
        <text>(2R)-2-methylbutanoyl-CoA + oxidized [electron-transfer flavoprotein] + H(+) = ethylacryloyl-CoA + reduced [electron-transfer flavoprotein]</text>
        <dbReference type="Rhea" id="RHEA:65296"/>
        <dbReference type="Rhea" id="RHEA-COMP:10685"/>
        <dbReference type="Rhea" id="RHEA-COMP:10686"/>
        <dbReference type="ChEBI" id="CHEBI:15378"/>
        <dbReference type="ChEBI" id="CHEBI:57692"/>
        <dbReference type="ChEBI" id="CHEBI:58307"/>
        <dbReference type="ChEBI" id="CHEBI:156439"/>
        <dbReference type="ChEBI" id="CHEBI:156440"/>
    </reaction>
    <physiologicalReaction direction="left-to-right" evidence="18">
        <dbReference type="Rhea" id="RHEA:65297"/>
    </physiologicalReaction>
</comment>
<evidence type="ECO:0000256" key="2">
    <source>
        <dbReference type="ARBA" id="ARBA00005198"/>
    </source>
</evidence>
<comment type="catalytic activity">
    <reaction evidence="22">
        <text>2-methylpropanoyl-CoA + oxidized [electron-transfer flavoprotein] + H(+) = 2-methylpropenoyl-CoA + reduced [electron-transfer flavoprotein]</text>
        <dbReference type="Rhea" id="RHEA:44180"/>
        <dbReference type="Rhea" id="RHEA-COMP:10685"/>
        <dbReference type="Rhea" id="RHEA-COMP:10686"/>
        <dbReference type="ChEBI" id="CHEBI:15378"/>
        <dbReference type="ChEBI" id="CHEBI:57338"/>
        <dbReference type="ChEBI" id="CHEBI:57692"/>
        <dbReference type="ChEBI" id="CHEBI:58307"/>
        <dbReference type="ChEBI" id="CHEBI:62500"/>
    </reaction>
    <physiologicalReaction direction="left-to-right" evidence="22">
        <dbReference type="Rhea" id="RHEA:44181"/>
    </physiologicalReaction>
</comment>
<dbReference type="InterPro" id="IPR009100">
    <property type="entry name" value="AcylCoA_DH/oxidase_NM_dom_sf"/>
</dbReference>
<evidence type="ECO:0000256" key="21">
    <source>
        <dbReference type="ARBA" id="ARBA00049552"/>
    </source>
</evidence>
<comment type="similarity">
    <text evidence="3 23">Belongs to the acyl-CoA dehydrogenase family.</text>
</comment>
<comment type="catalytic activity">
    <reaction evidence="21">
        <text>(2S)-2-methylbutanoyl-CoA + oxidized [electron-transfer flavoprotein] + H(+) = (2E)-2-methylbut-2-enoyl-CoA + reduced [electron-transfer flavoprotein]</text>
        <dbReference type="Rhea" id="RHEA:48256"/>
        <dbReference type="Rhea" id="RHEA-COMP:10685"/>
        <dbReference type="Rhea" id="RHEA-COMP:10686"/>
        <dbReference type="ChEBI" id="CHEBI:15378"/>
        <dbReference type="ChEBI" id="CHEBI:57337"/>
        <dbReference type="ChEBI" id="CHEBI:57692"/>
        <dbReference type="ChEBI" id="CHEBI:58307"/>
        <dbReference type="ChEBI" id="CHEBI:88166"/>
    </reaction>
    <physiologicalReaction direction="left-to-right" evidence="21">
        <dbReference type="Rhea" id="RHEA:48257"/>
    </physiologicalReaction>
</comment>
<keyword evidence="7" id="KW-0276">Fatty acid metabolism</keyword>
<comment type="cofactor">
    <cofactor evidence="1 23">
        <name>FAD</name>
        <dbReference type="ChEBI" id="CHEBI:57692"/>
    </cofactor>
</comment>
<dbReference type="InterPro" id="IPR037069">
    <property type="entry name" value="AcylCoA_DH/ox_N_sf"/>
</dbReference>
<evidence type="ECO:0000256" key="19">
    <source>
        <dbReference type="ARBA" id="ARBA00049096"/>
    </source>
</evidence>
<evidence type="ECO:0000259" key="24">
    <source>
        <dbReference type="Pfam" id="PF00441"/>
    </source>
</evidence>
<keyword evidence="10" id="KW-0443">Lipid metabolism</keyword>
<keyword evidence="8" id="KW-0809">Transit peptide</keyword>
<proteinExistence type="inferred from homology"/>
<dbReference type="FunFam" id="1.10.540.10:FF:000012">
    <property type="entry name" value="Acyl-CoA dehydrogenase short/branched chain"/>
    <property type="match status" value="1"/>
</dbReference>
<evidence type="ECO:0000256" key="3">
    <source>
        <dbReference type="ARBA" id="ARBA00009347"/>
    </source>
</evidence>
<keyword evidence="5 23" id="KW-0285">Flavoprotein</keyword>
<feature type="domain" description="Acyl-CoA dehydrogenase/oxidase N-terminal" evidence="26">
    <location>
        <begin position="58"/>
        <end position="158"/>
    </location>
</feature>
<dbReference type="Pfam" id="PF00441">
    <property type="entry name" value="Acyl-CoA_dh_1"/>
    <property type="match status" value="1"/>
</dbReference>
<evidence type="ECO:0000256" key="22">
    <source>
        <dbReference type="ARBA" id="ARBA00051903"/>
    </source>
</evidence>
<evidence type="ECO:0000313" key="28">
    <source>
        <dbReference type="Proteomes" id="UP000694549"/>
    </source>
</evidence>
<evidence type="ECO:0000256" key="6">
    <source>
        <dbReference type="ARBA" id="ARBA00022827"/>
    </source>
</evidence>
<feature type="domain" description="Acyl-CoA oxidase/dehydrogenase middle" evidence="25">
    <location>
        <begin position="159"/>
        <end position="210"/>
    </location>
</feature>
<keyword evidence="28" id="KW-1185">Reference proteome</keyword>
<evidence type="ECO:0000256" key="8">
    <source>
        <dbReference type="ARBA" id="ARBA00022946"/>
    </source>
</evidence>
<dbReference type="Proteomes" id="UP000694549">
    <property type="component" value="Unplaced"/>
</dbReference>
<dbReference type="Ensembl" id="ENSAZOT00000009304.1">
    <property type="protein sequence ID" value="ENSAZOP00000008716.1"/>
    <property type="gene ID" value="ENSAZOG00000005500.1"/>
</dbReference>
<comment type="catalytic activity">
    <reaction evidence="20">
        <text>hexanoyl-CoA + oxidized [electron-transfer flavoprotein] + H(+) = (2E)-hexenoyl-CoA + reduced [electron-transfer flavoprotein]</text>
        <dbReference type="Rhea" id="RHEA:43464"/>
        <dbReference type="Rhea" id="RHEA-COMP:10685"/>
        <dbReference type="Rhea" id="RHEA-COMP:10686"/>
        <dbReference type="ChEBI" id="CHEBI:15378"/>
        <dbReference type="ChEBI" id="CHEBI:57692"/>
        <dbReference type="ChEBI" id="CHEBI:58307"/>
        <dbReference type="ChEBI" id="CHEBI:62077"/>
        <dbReference type="ChEBI" id="CHEBI:62620"/>
    </reaction>
    <physiologicalReaction direction="left-to-right" evidence="20">
        <dbReference type="Rhea" id="RHEA:43465"/>
    </physiologicalReaction>
</comment>
<evidence type="ECO:0000256" key="20">
    <source>
        <dbReference type="ARBA" id="ARBA00049192"/>
    </source>
</evidence>
<reference evidence="27" key="1">
    <citation type="submission" date="2025-08" db="UniProtKB">
        <authorList>
            <consortium name="Ensembl"/>
        </authorList>
    </citation>
    <scope>IDENTIFICATION</scope>
</reference>
<evidence type="ECO:0000259" key="26">
    <source>
        <dbReference type="Pfam" id="PF02771"/>
    </source>
</evidence>
<dbReference type="Pfam" id="PF02770">
    <property type="entry name" value="Acyl-CoA_dh_M"/>
    <property type="match status" value="1"/>
</dbReference>
<evidence type="ECO:0000256" key="11">
    <source>
        <dbReference type="ARBA" id="ARBA00037895"/>
    </source>
</evidence>
<evidence type="ECO:0000256" key="16">
    <source>
        <dbReference type="ARBA" id="ARBA00048235"/>
    </source>
</evidence>
<keyword evidence="6 23" id="KW-0274">FAD</keyword>